<proteinExistence type="predicted"/>
<dbReference type="HOGENOM" id="CLU_3357691_0_0_10"/>
<name>Q7MUR4_PORGI</name>
<gene>
    <name evidence="1" type="ordered locus">PG_1429</name>
</gene>
<keyword evidence="2" id="KW-1185">Reference proteome</keyword>
<evidence type="ECO:0000313" key="2">
    <source>
        <dbReference type="Proteomes" id="UP000000588"/>
    </source>
</evidence>
<evidence type="ECO:0000313" key="1">
    <source>
        <dbReference type="EMBL" id="AAQ66482.1"/>
    </source>
</evidence>
<reference evidence="1 2" key="1">
    <citation type="journal article" date="2003" name="J. Bacteriol.">
        <title>Complete genome sequence of the oral pathogenic bacterium Porphyromonas gingivalis strain W83.</title>
        <authorList>
            <person name="Nelson K."/>
            <person name="Fleishmann R."/>
            <person name="DeBoy R."/>
            <person name="Paulsen I."/>
            <person name="Fouts D."/>
            <person name="Eisen J."/>
            <person name="Daugherty S."/>
            <person name="Dodson R."/>
            <person name="Durkin A."/>
            <person name="Gwinn M."/>
            <person name="Haft D."/>
            <person name="Kolonay J."/>
            <person name="Nelson W."/>
            <person name="White O."/>
            <person name="Mason T."/>
            <person name="Tallon L."/>
            <person name="Gray J."/>
            <person name="Granger D."/>
            <person name="Tettelin H."/>
            <person name="Dong H."/>
            <person name="Galvin J."/>
            <person name="Duncan M."/>
            <person name="Dewhirst F."/>
            <person name="Fraser C."/>
        </authorList>
    </citation>
    <scope>NUCLEOTIDE SEQUENCE [LARGE SCALE GENOMIC DNA]</scope>
    <source>
        <strain evidence="2">ATCC BAA-308 / W83</strain>
    </source>
</reference>
<dbReference type="AlphaFoldDB" id="Q7MUR4"/>
<dbReference type="EMBL" id="AE015924">
    <property type="protein sequence ID" value="AAQ66482.1"/>
    <property type="molecule type" value="Genomic_DNA"/>
</dbReference>
<sequence>MYQNDKKKGIYLMLGWMPFFRTKLIRQLQNHGYSLS</sequence>
<dbReference type="KEGG" id="pgi:PG_1429"/>
<dbReference type="Proteomes" id="UP000000588">
    <property type="component" value="Chromosome"/>
</dbReference>
<organism evidence="1 2">
    <name type="scientific">Porphyromonas gingivalis (strain ATCC BAA-308 / W83)</name>
    <dbReference type="NCBI Taxonomy" id="242619"/>
    <lineage>
        <taxon>Bacteria</taxon>
        <taxon>Pseudomonadati</taxon>
        <taxon>Bacteroidota</taxon>
        <taxon>Bacteroidia</taxon>
        <taxon>Bacteroidales</taxon>
        <taxon>Porphyromonadaceae</taxon>
        <taxon>Porphyromonas</taxon>
    </lineage>
</organism>
<dbReference type="EnsemblBacteria" id="AAQ66482">
    <property type="protein sequence ID" value="AAQ66482"/>
    <property type="gene ID" value="PG_1429"/>
</dbReference>
<protein>
    <submittedName>
        <fullName evidence="1">Uncharacterized protein</fullName>
    </submittedName>
</protein>
<accession>Q7MUR4</accession>